<keyword evidence="2" id="KW-1185">Reference proteome</keyword>
<sequence length="248" mass="26091">MTVHAVLVDPPRPGLVLPDLTDDLLSDAEAADLYAAMARDAIAAAAASGGDLLVNYRPTDLLPEEYEGVDAEAGVRALAADALPDLDDVRFEVQVGSTHAARVGNTVTHLLRDEDAASVAAVDPRAPLLDHTTLDSAAMKLRRCDVVLGPSQRGRVHYAGFADTLDFADAYHPPEVDTLAARAADAGLDTDFAPASPVVTDEAGLADLLPLLSARERAGRRVPTHTAAVVDDLGLHVTDDRTVTRHSD</sequence>
<dbReference type="PANTHER" id="PTHR36529">
    <property type="entry name" value="SLL1095 PROTEIN"/>
    <property type="match status" value="1"/>
</dbReference>
<proteinExistence type="predicted"/>
<dbReference type="Proteomes" id="UP000607197">
    <property type="component" value="Unassembled WGS sequence"/>
</dbReference>
<dbReference type="EMBL" id="BMPG01000001">
    <property type="protein sequence ID" value="GGL53998.1"/>
    <property type="molecule type" value="Genomic_DNA"/>
</dbReference>
<evidence type="ECO:0000313" key="2">
    <source>
        <dbReference type="Proteomes" id="UP000607197"/>
    </source>
</evidence>
<dbReference type="InterPro" id="IPR029044">
    <property type="entry name" value="Nucleotide-diphossugar_trans"/>
</dbReference>
<reference evidence="1" key="1">
    <citation type="journal article" date="2014" name="Int. J. Syst. Evol. Microbiol.">
        <title>Complete genome sequence of Corynebacterium casei LMG S-19264T (=DSM 44701T), isolated from a smear-ripened cheese.</title>
        <authorList>
            <consortium name="US DOE Joint Genome Institute (JGI-PGF)"/>
            <person name="Walter F."/>
            <person name="Albersmeier A."/>
            <person name="Kalinowski J."/>
            <person name="Ruckert C."/>
        </authorList>
    </citation>
    <scope>NUCLEOTIDE SEQUENCE</scope>
    <source>
        <strain evidence="1">JCM 19596</strain>
    </source>
</reference>
<name>A0A830F9S2_9EURY</name>
<dbReference type="RefSeq" id="WP_188976496.1">
    <property type="nucleotide sequence ID" value="NZ_BMPG01000001.1"/>
</dbReference>
<reference evidence="1" key="2">
    <citation type="submission" date="2020-09" db="EMBL/GenBank/DDBJ databases">
        <authorList>
            <person name="Sun Q."/>
            <person name="Ohkuma M."/>
        </authorList>
    </citation>
    <scope>NUCLEOTIDE SEQUENCE</scope>
    <source>
        <strain evidence="1">JCM 19596</strain>
    </source>
</reference>
<protein>
    <recommendedName>
        <fullName evidence="3">DUF2064 domain-containing protein</fullName>
    </recommendedName>
</protein>
<comment type="caution">
    <text evidence="1">The sequence shown here is derived from an EMBL/GenBank/DDBJ whole genome shotgun (WGS) entry which is preliminary data.</text>
</comment>
<dbReference type="InterPro" id="IPR018641">
    <property type="entry name" value="Trfase_1_rSAM/seldom-assoc"/>
</dbReference>
<evidence type="ECO:0008006" key="3">
    <source>
        <dbReference type="Google" id="ProtNLM"/>
    </source>
</evidence>
<dbReference type="OrthoDB" id="168607at2157"/>
<accession>A0A830F9S2</accession>
<dbReference type="PANTHER" id="PTHR36529:SF1">
    <property type="entry name" value="GLYCOSYLTRANSFERASE"/>
    <property type="match status" value="1"/>
</dbReference>
<evidence type="ECO:0000313" key="1">
    <source>
        <dbReference type="EMBL" id="GGL53998.1"/>
    </source>
</evidence>
<gene>
    <name evidence="1" type="ORF">GCM10009039_10240</name>
</gene>
<organism evidence="1 2">
    <name type="scientific">Halocalculus aciditolerans</name>
    <dbReference type="NCBI Taxonomy" id="1383812"/>
    <lineage>
        <taxon>Archaea</taxon>
        <taxon>Methanobacteriati</taxon>
        <taxon>Methanobacteriota</taxon>
        <taxon>Stenosarchaea group</taxon>
        <taxon>Halobacteria</taxon>
        <taxon>Halobacteriales</taxon>
        <taxon>Halobacteriaceae</taxon>
        <taxon>Halocalculus</taxon>
    </lineage>
</organism>
<dbReference type="Gene3D" id="3.90.550.10">
    <property type="entry name" value="Spore Coat Polysaccharide Biosynthesis Protein SpsA, Chain A"/>
    <property type="match status" value="1"/>
</dbReference>
<dbReference type="AlphaFoldDB" id="A0A830F9S2"/>